<keyword evidence="2" id="KW-0548">Nucleotidyltransferase</keyword>
<dbReference type="SUPFAM" id="SSF53448">
    <property type="entry name" value="Nucleotide-diphospho-sugar transferases"/>
    <property type="match status" value="1"/>
</dbReference>
<dbReference type="GO" id="GO:0008879">
    <property type="term" value="F:glucose-1-phosphate thymidylyltransferase activity"/>
    <property type="evidence" value="ECO:0007669"/>
    <property type="project" value="UniProtKB-EC"/>
</dbReference>
<name>A0A6S6T8L7_9GAMM</name>
<organism evidence="2">
    <name type="scientific">uncultured Thiotrichaceae bacterium</name>
    <dbReference type="NCBI Taxonomy" id="298394"/>
    <lineage>
        <taxon>Bacteria</taxon>
        <taxon>Pseudomonadati</taxon>
        <taxon>Pseudomonadota</taxon>
        <taxon>Gammaproteobacteria</taxon>
        <taxon>Thiotrichales</taxon>
        <taxon>Thiotrichaceae</taxon>
        <taxon>environmental samples</taxon>
    </lineage>
</organism>
<proteinExistence type="predicted"/>
<protein>
    <submittedName>
        <fullName evidence="2">Glucose-1-phosphate thymidylyltransferase (EC)</fullName>
        <ecNumber evidence="2">2.7.7.24</ecNumber>
    </submittedName>
</protein>
<sequence length="221" mass="24470">MKAMILAAGHGKRMRPLTDNLPKPLLEVAGKPLILWHIERLKRSGITDFVINIAWKGWKIPERLGDGSAYGVKISYSDEQDIGALETAGGIIKALPLLEDQPFLVVNGDIWCDYPYSELTLDDNDLAHLILVDNPAHNPSGDFHLENGRSFSEGDNKLTFSGIGLYSPKLFSSLPVEKTPLAPLLFKAMDNGLVSAIHFTGDWRDIGTPKRLKNLEKDIKN</sequence>
<dbReference type="EMBL" id="CACVAY010000095">
    <property type="protein sequence ID" value="CAA6819641.1"/>
    <property type="molecule type" value="Genomic_DNA"/>
</dbReference>
<dbReference type="InterPro" id="IPR005835">
    <property type="entry name" value="NTP_transferase_dom"/>
</dbReference>
<dbReference type="Gene3D" id="3.90.550.10">
    <property type="entry name" value="Spore Coat Polysaccharide Biosynthesis Protein SpsA, Chain A"/>
    <property type="match status" value="1"/>
</dbReference>
<reference evidence="2" key="1">
    <citation type="submission" date="2020-01" db="EMBL/GenBank/DDBJ databases">
        <authorList>
            <person name="Meier V. D."/>
            <person name="Meier V D."/>
        </authorList>
    </citation>
    <scope>NUCLEOTIDE SEQUENCE</scope>
    <source>
        <strain evidence="2">HLG_WM_MAG_07</strain>
    </source>
</reference>
<keyword evidence="2" id="KW-0808">Transferase</keyword>
<dbReference type="InterPro" id="IPR029044">
    <property type="entry name" value="Nucleotide-diphossugar_trans"/>
</dbReference>
<dbReference type="CDD" id="cd06422">
    <property type="entry name" value="NTP_transferase_like_1"/>
    <property type="match status" value="1"/>
</dbReference>
<evidence type="ECO:0000259" key="1">
    <source>
        <dbReference type="Pfam" id="PF00483"/>
    </source>
</evidence>
<dbReference type="EC" id="2.7.7.24" evidence="2"/>
<dbReference type="InterPro" id="IPR054790">
    <property type="entry name" value="MurU"/>
</dbReference>
<dbReference type="NCBIfam" id="NF045761">
    <property type="entry name" value="NAMPUrTaseMurU"/>
    <property type="match status" value="1"/>
</dbReference>
<dbReference type="InterPro" id="IPR050486">
    <property type="entry name" value="Mannose-1P_guanyltransferase"/>
</dbReference>
<evidence type="ECO:0000313" key="2">
    <source>
        <dbReference type="EMBL" id="CAA6819641.1"/>
    </source>
</evidence>
<dbReference type="PANTHER" id="PTHR22572">
    <property type="entry name" value="SUGAR-1-PHOSPHATE GUANYL TRANSFERASE"/>
    <property type="match status" value="1"/>
</dbReference>
<accession>A0A6S6T8L7</accession>
<dbReference type="AlphaFoldDB" id="A0A6S6T8L7"/>
<feature type="domain" description="Nucleotidyl transferase" evidence="1">
    <location>
        <begin position="2"/>
        <end position="121"/>
    </location>
</feature>
<dbReference type="Pfam" id="PF00483">
    <property type="entry name" value="NTP_transferase"/>
    <property type="match status" value="1"/>
</dbReference>
<gene>
    <name evidence="2" type="ORF">HELGO_WM18927</name>
</gene>